<evidence type="ECO:0000256" key="7">
    <source>
        <dbReference type="ARBA" id="ARBA00023242"/>
    </source>
</evidence>
<dbReference type="InterPro" id="IPR020103">
    <property type="entry name" value="PsdUridine_synth_cat_dom_sf"/>
</dbReference>
<gene>
    <name evidence="22" type="ORF">WN55_01929</name>
</gene>
<evidence type="ECO:0000256" key="20">
    <source>
        <dbReference type="SAM" id="MobiDB-lite"/>
    </source>
</evidence>
<proteinExistence type="inferred from homology"/>
<comment type="catalytic activity">
    <reaction evidence="8">
        <text>a uridine in tRNA = a pseudouridine in tRNA</text>
        <dbReference type="Rhea" id="RHEA:54572"/>
        <dbReference type="Rhea" id="RHEA-COMP:13339"/>
        <dbReference type="Rhea" id="RHEA-COMP:13934"/>
        <dbReference type="ChEBI" id="CHEBI:65314"/>
        <dbReference type="ChEBI" id="CHEBI:65315"/>
    </reaction>
</comment>
<keyword evidence="7" id="KW-0539">Nucleus</keyword>
<evidence type="ECO:0000256" key="2">
    <source>
        <dbReference type="ARBA" id="ARBA00004123"/>
    </source>
</evidence>
<feature type="active site" description="Nucleophile" evidence="18">
    <location>
        <position position="109"/>
    </location>
</feature>
<dbReference type="InterPro" id="IPR041708">
    <property type="entry name" value="PUS1/PUS2-like"/>
</dbReference>
<dbReference type="GO" id="GO:0006397">
    <property type="term" value="P:mRNA processing"/>
    <property type="evidence" value="ECO:0007669"/>
    <property type="project" value="UniProtKB-KW"/>
</dbReference>
<dbReference type="Gene3D" id="3.30.70.580">
    <property type="entry name" value="Pseudouridine synthase I, catalytic domain, N-terminal subdomain"/>
    <property type="match status" value="1"/>
</dbReference>
<protein>
    <recommendedName>
        <fullName evidence="13">Pseudouridylate synthase 1 homolog</fullName>
        <ecNumber evidence="12">5.4.99.12</ecNumber>
    </recommendedName>
    <alternativeName>
        <fullName evidence="14">tRNA pseudouridine synthase 1</fullName>
    </alternativeName>
    <alternativeName>
        <fullName evidence="17">tRNA pseudouridine(38-40) synthase</fullName>
    </alternativeName>
    <alternativeName>
        <fullName evidence="15">tRNA pseudouridylate synthase I</fullName>
    </alternativeName>
    <alternativeName>
        <fullName evidence="16">tRNA-uridine isomerase I</fullName>
    </alternativeName>
</protein>
<dbReference type="PANTHER" id="PTHR11142">
    <property type="entry name" value="PSEUDOURIDYLATE SYNTHASE"/>
    <property type="match status" value="1"/>
</dbReference>
<sequence>MSVETSENIQNTNDVQSNKRHVTDEDDEIALKVPKVEEEEITKVERPKTSKYVLMMGYLGRDYFGMQRNRGQKTIEEDLLTALFKSELITKTQFEDIREIKFQRAARTDKSVSAVRQIVSLKLPRHVNREIINEQLPKEIRIFGVKKVTKNFNSKIQCDARTYRYVIPTFALAPEDPQFLETKEEIDPDKRLEQLSMIDGKPYTEYRLTSDMLDKLNETLKLLEGTHNFHNFTGKIRPEDPSAYRYIMYFRCIETFVANDIEFAVLEIKGQSFMLHQIRKMVSMVVGISRNIIKNDTIKDAFALEKIDIPIAPGLGLSLHHVHYKYYNRKYGNDGIHEILDWQECDQEVEKFYKDYILKSIVDTEATEKITLHWLTCFLTPLRFAYKVTV</sequence>
<feature type="binding site" evidence="19">
    <location>
        <position position="163"/>
    </location>
    <ligand>
        <name>substrate</name>
    </ligand>
</feature>
<dbReference type="EC" id="5.4.99.12" evidence="12"/>
<feature type="region of interest" description="Disordered" evidence="20">
    <location>
        <begin position="1"/>
        <end position="26"/>
    </location>
</feature>
<dbReference type="GO" id="GO:0005634">
    <property type="term" value="C:nucleus"/>
    <property type="evidence" value="ECO:0007669"/>
    <property type="project" value="UniProtKB-SubCell"/>
</dbReference>
<dbReference type="GO" id="GO:0003723">
    <property type="term" value="F:RNA binding"/>
    <property type="evidence" value="ECO:0007669"/>
    <property type="project" value="InterPro"/>
</dbReference>
<dbReference type="CDD" id="cd02568">
    <property type="entry name" value="PseudoU_synth_PUS1_PUS2"/>
    <property type="match status" value="1"/>
</dbReference>
<comment type="catalytic activity">
    <reaction evidence="1">
        <text>a uridine in mRNA = a pseudouridine in mRNA</text>
        <dbReference type="Rhea" id="RHEA:56644"/>
        <dbReference type="Rhea" id="RHEA-COMP:14658"/>
        <dbReference type="Rhea" id="RHEA-COMP:14659"/>
        <dbReference type="ChEBI" id="CHEBI:65314"/>
        <dbReference type="ChEBI" id="CHEBI:65315"/>
    </reaction>
</comment>
<dbReference type="NCBIfam" id="TIGR00071">
    <property type="entry name" value="hisT_truA"/>
    <property type="match status" value="1"/>
</dbReference>
<evidence type="ECO:0000256" key="11">
    <source>
        <dbReference type="ARBA" id="ARBA00064589"/>
    </source>
</evidence>
<evidence type="ECO:0000256" key="16">
    <source>
        <dbReference type="ARBA" id="ARBA00080849"/>
    </source>
</evidence>
<comment type="subcellular location">
    <subcellularLocation>
        <location evidence="2">Nucleus</location>
    </subcellularLocation>
</comment>
<dbReference type="InterPro" id="IPR020095">
    <property type="entry name" value="PsdUridine_synth_TruA_C"/>
</dbReference>
<dbReference type="Gene3D" id="3.30.70.660">
    <property type="entry name" value="Pseudouridine synthase I, catalytic domain, C-terminal subdomain"/>
    <property type="match status" value="1"/>
</dbReference>
<dbReference type="InterPro" id="IPR020094">
    <property type="entry name" value="TruA/RsuA/RluB/E/F_N"/>
</dbReference>
<accession>A0A154PG85</accession>
<dbReference type="GO" id="GO:0031119">
    <property type="term" value="P:tRNA pseudouridine synthesis"/>
    <property type="evidence" value="ECO:0007669"/>
    <property type="project" value="InterPro"/>
</dbReference>
<name>A0A154PG85_DUFNO</name>
<evidence type="ECO:0000256" key="19">
    <source>
        <dbReference type="PIRSR" id="PIRSR641708-2"/>
    </source>
</evidence>
<comment type="similarity">
    <text evidence="3">Belongs to the tRNA pseudouridine synthase TruA family.</text>
</comment>
<dbReference type="GO" id="GO:1990481">
    <property type="term" value="P:mRNA pseudouridine synthesis"/>
    <property type="evidence" value="ECO:0007669"/>
    <property type="project" value="TreeGrafter"/>
</dbReference>
<dbReference type="InterPro" id="IPR001406">
    <property type="entry name" value="PsdUridine_synth_TruA"/>
</dbReference>
<dbReference type="FunFam" id="3.30.70.580:FF:000002">
    <property type="entry name" value="tRNA pseudouridine synthase"/>
    <property type="match status" value="1"/>
</dbReference>
<dbReference type="AlphaFoldDB" id="A0A154PG85"/>
<dbReference type="EMBL" id="KQ434887">
    <property type="protein sequence ID" value="KZC10210.1"/>
    <property type="molecule type" value="Genomic_DNA"/>
</dbReference>
<dbReference type="OrthoDB" id="10256309at2759"/>
<feature type="non-terminal residue" evidence="22">
    <location>
        <position position="390"/>
    </location>
</feature>
<dbReference type="FunFam" id="3.30.70.660:FF:000002">
    <property type="entry name" value="tRNA pseudouridine synthase"/>
    <property type="match status" value="1"/>
</dbReference>
<evidence type="ECO:0000256" key="3">
    <source>
        <dbReference type="ARBA" id="ARBA00009375"/>
    </source>
</evidence>
<evidence type="ECO:0000259" key="21">
    <source>
        <dbReference type="Pfam" id="PF01416"/>
    </source>
</evidence>
<keyword evidence="23" id="KW-1185">Reference proteome</keyword>
<keyword evidence="6" id="KW-0413">Isomerase</keyword>
<evidence type="ECO:0000313" key="23">
    <source>
        <dbReference type="Proteomes" id="UP000076502"/>
    </source>
</evidence>
<evidence type="ECO:0000256" key="14">
    <source>
        <dbReference type="ARBA" id="ARBA00075153"/>
    </source>
</evidence>
<dbReference type="GO" id="GO:0160147">
    <property type="term" value="F:tRNA pseudouridine(38-40) synthase activity"/>
    <property type="evidence" value="ECO:0007669"/>
    <property type="project" value="UniProtKB-EC"/>
</dbReference>
<evidence type="ECO:0000256" key="10">
    <source>
        <dbReference type="ARBA" id="ARBA00053709"/>
    </source>
</evidence>
<evidence type="ECO:0000256" key="6">
    <source>
        <dbReference type="ARBA" id="ARBA00023235"/>
    </source>
</evidence>
<comment type="catalytic activity">
    <reaction evidence="9">
        <text>uridine(38/39/40) in tRNA = pseudouridine(38/39/40) in tRNA</text>
        <dbReference type="Rhea" id="RHEA:22376"/>
        <dbReference type="Rhea" id="RHEA-COMP:10085"/>
        <dbReference type="Rhea" id="RHEA-COMP:10087"/>
        <dbReference type="ChEBI" id="CHEBI:65314"/>
        <dbReference type="ChEBI" id="CHEBI:65315"/>
        <dbReference type="EC" id="5.4.99.12"/>
    </reaction>
</comment>
<dbReference type="Proteomes" id="UP000076502">
    <property type="component" value="Unassembled WGS sequence"/>
</dbReference>
<feature type="domain" description="Pseudouridine synthase I TruA alpha/beta" evidence="21">
    <location>
        <begin position="221"/>
        <end position="324"/>
    </location>
</feature>
<keyword evidence="4" id="KW-0507">mRNA processing</keyword>
<comment type="subunit">
    <text evidence="11">Monomer. Forms a complex with RARG and the SRA1 RNA in the nucleus.</text>
</comment>
<evidence type="ECO:0000256" key="9">
    <source>
        <dbReference type="ARBA" id="ARBA00052184"/>
    </source>
</evidence>
<dbReference type="SUPFAM" id="SSF55120">
    <property type="entry name" value="Pseudouridine synthase"/>
    <property type="match status" value="1"/>
</dbReference>
<evidence type="ECO:0000256" key="1">
    <source>
        <dbReference type="ARBA" id="ARBA00001166"/>
    </source>
</evidence>
<evidence type="ECO:0000256" key="5">
    <source>
        <dbReference type="ARBA" id="ARBA00022694"/>
    </source>
</evidence>
<keyword evidence="5" id="KW-0819">tRNA processing</keyword>
<dbReference type="Pfam" id="PF01416">
    <property type="entry name" value="PseudoU_synth_1"/>
    <property type="match status" value="1"/>
</dbReference>
<organism evidence="22 23">
    <name type="scientific">Dufourea novaeangliae</name>
    <name type="common">Sweat bee</name>
    <dbReference type="NCBI Taxonomy" id="178035"/>
    <lineage>
        <taxon>Eukaryota</taxon>
        <taxon>Metazoa</taxon>
        <taxon>Ecdysozoa</taxon>
        <taxon>Arthropoda</taxon>
        <taxon>Hexapoda</taxon>
        <taxon>Insecta</taxon>
        <taxon>Pterygota</taxon>
        <taxon>Neoptera</taxon>
        <taxon>Endopterygota</taxon>
        <taxon>Hymenoptera</taxon>
        <taxon>Apocrita</taxon>
        <taxon>Aculeata</taxon>
        <taxon>Apoidea</taxon>
        <taxon>Anthophila</taxon>
        <taxon>Halictidae</taxon>
        <taxon>Rophitinae</taxon>
        <taxon>Dufourea</taxon>
    </lineage>
</organism>
<dbReference type="STRING" id="178035.A0A154PG85"/>
<evidence type="ECO:0000256" key="18">
    <source>
        <dbReference type="PIRSR" id="PIRSR641708-1"/>
    </source>
</evidence>
<evidence type="ECO:0000256" key="17">
    <source>
        <dbReference type="ARBA" id="ARBA00081344"/>
    </source>
</evidence>
<evidence type="ECO:0000256" key="15">
    <source>
        <dbReference type="ARBA" id="ARBA00079087"/>
    </source>
</evidence>
<evidence type="ECO:0000256" key="8">
    <source>
        <dbReference type="ARBA" id="ARBA00036943"/>
    </source>
</evidence>
<evidence type="ECO:0000256" key="13">
    <source>
        <dbReference type="ARBA" id="ARBA00068582"/>
    </source>
</evidence>
<evidence type="ECO:0000256" key="4">
    <source>
        <dbReference type="ARBA" id="ARBA00022664"/>
    </source>
</evidence>
<feature type="compositionally biased region" description="Polar residues" evidence="20">
    <location>
        <begin position="1"/>
        <end position="16"/>
    </location>
</feature>
<evidence type="ECO:0000313" key="22">
    <source>
        <dbReference type="EMBL" id="KZC10210.1"/>
    </source>
</evidence>
<comment type="function">
    <text evidence="10">Pseudouridylate synthase that catalyzes pseudouridylation of tRNAs and mRNAs. Acts on positions 27/28 in the anticodon stem and also positions 34 and 36 in the anticodon of an intron containing tRNA. Also catalyzes pseudouridylation of mRNAs: mediates pseudouridylation of mRNAs with the consensus sequence 5'-UGUAG-3'. Acts as a regulator of pre-mRNA splicing by mediating pseudouridylation of pre-mRNAs at locations associated with alternatively spliced regions. Pseudouridylation of pre-mRNAs near splice sites directly regulates mRNA splicing and mRNA 3'-end processing. Involved in regulation of nuclear receptor activity through pseudouridylation of SRA1 mRNA.</text>
</comment>
<evidence type="ECO:0000256" key="12">
    <source>
        <dbReference type="ARBA" id="ARBA00066509"/>
    </source>
</evidence>
<dbReference type="PANTHER" id="PTHR11142:SF4">
    <property type="entry name" value="PSEUDOURIDYLATE SYNTHASE 1 HOMOLOG"/>
    <property type="match status" value="1"/>
</dbReference>
<reference evidence="22 23" key="1">
    <citation type="submission" date="2015-07" db="EMBL/GenBank/DDBJ databases">
        <title>The genome of Dufourea novaeangliae.</title>
        <authorList>
            <person name="Pan H."/>
            <person name="Kapheim K."/>
        </authorList>
    </citation>
    <scope>NUCLEOTIDE SEQUENCE [LARGE SCALE GENOMIC DNA]</scope>
    <source>
        <strain evidence="22">0120121106</strain>
        <tissue evidence="22">Whole body</tissue>
    </source>
</reference>
<dbReference type="InterPro" id="IPR020097">
    <property type="entry name" value="PsdUridine_synth_TruA_a/b_dom"/>
</dbReference>